<evidence type="ECO:0000313" key="12">
    <source>
        <dbReference type="Proteomes" id="UP000030652"/>
    </source>
</evidence>
<keyword evidence="3" id="KW-0808">Transferase</keyword>
<gene>
    <name evidence="11" type="ORF">SCABRO_02330</name>
</gene>
<keyword evidence="2" id="KW-1277">Toxin-antitoxin system</keyword>
<comment type="cofactor">
    <cofactor evidence="1">
        <name>Mg(2+)</name>
        <dbReference type="ChEBI" id="CHEBI:18420"/>
    </cofactor>
</comment>
<dbReference type="EMBL" id="JRYO01000161">
    <property type="protein sequence ID" value="KHE91956.1"/>
    <property type="molecule type" value="Genomic_DNA"/>
</dbReference>
<keyword evidence="4" id="KW-0548">Nucleotidyltransferase</keyword>
<dbReference type="InterPro" id="IPR043519">
    <property type="entry name" value="NT_sf"/>
</dbReference>
<dbReference type="InterPro" id="IPR052038">
    <property type="entry name" value="Type-VII_TA_antitoxin"/>
</dbReference>
<dbReference type="eggNOG" id="COG1669">
    <property type="taxonomic scope" value="Bacteria"/>
</dbReference>
<evidence type="ECO:0000259" key="10">
    <source>
        <dbReference type="Pfam" id="PF01909"/>
    </source>
</evidence>
<dbReference type="Proteomes" id="UP000030652">
    <property type="component" value="Unassembled WGS sequence"/>
</dbReference>
<dbReference type="GO" id="GO:0046872">
    <property type="term" value="F:metal ion binding"/>
    <property type="evidence" value="ECO:0007669"/>
    <property type="project" value="UniProtKB-KW"/>
</dbReference>
<dbReference type="InterPro" id="IPR002934">
    <property type="entry name" value="Polymerase_NTP_transf_dom"/>
</dbReference>
<sequence>MPIIRLGLFGSILNDNYTSESDVDVLVLFEQNKDIDLFNYYFELKEKLEEIFIRPVDLVIDKNFRNPYFKKSVDKTRQIIYER</sequence>
<dbReference type="Gene3D" id="3.30.460.10">
    <property type="entry name" value="Beta Polymerase, domain 2"/>
    <property type="match status" value="1"/>
</dbReference>
<evidence type="ECO:0000256" key="9">
    <source>
        <dbReference type="ARBA" id="ARBA00038276"/>
    </source>
</evidence>
<organism evidence="11 12">
    <name type="scientific">Candidatus Scalindua brodae</name>
    <dbReference type="NCBI Taxonomy" id="237368"/>
    <lineage>
        <taxon>Bacteria</taxon>
        <taxon>Pseudomonadati</taxon>
        <taxon>Planctomycetota</taxon>
        <taxon>Candidatus Brocadiia</taxon>
        <taxon>Candidatus Brocadiales</taxon>
        <taxon>Candidatus Scalinduaceae</taxon>
        <taxon>Candidatus Scalindua</taxon>
    </lineage>
</organism>
<dbReference type="AlphaFoldDB" id="A0A0B0EIW8"/>
<dbReference type="GO" id="GO:0016779">
    <property type="term" value="F:nucleotidyltransferase activity"/>
    <property type="evidence" value="ECO:0007669"/>
    <property type="project" value="UniProtKB-KW"/>
</dbReference>
<comment type="caution">
    <text evidence="11">The sequence shown here is derived from an EMBL/GenBank/DDBJ whole genome shotgun (WGS) entry which is preliminary data.</text>
</comment>
<name>A0A0B0EIW8_9BACT</name>
<evidence type="ECO:0000256" key="6">
    <source>
        <dbReference type="ARBA" id="ARBA00022741"/>
    </source>
</evidence>
<reference evidence="11 12" key="1">
    <citation type="submission" date="2014-10" db="EMBL/GenBank/DDBJ databases">
        <title>Draft genome of anammox bacterium scalindua brodae, obtained using differential coverage binning of sequence data from two enrichment reactors.</title>
        <authorList>
            <person name="Speth D.R."/>
            <person name="Russ L."/>
            <person name="Kartal B."/>
            <person name="Op den Camp H.J."/>
            <person name="Dutilh B.E."/>
            <person name="Jetten M.S."/>
        </authorList>
    </citation>
    <scope>NUCLEOTIDE SEQUENCE [LARGE SCALE GENOMIC DNA]</scope>
    <source>
        <strain evidence="11">RU1</strain>
    </source>
</reference>
<dbReference type="CDD" id="cd05403">
    <property type="entry name" value="NT_KNTase_like"/>
    <property type="match status" value="1"/>
</dbReference>
<protein>
    <recommendedName>
        <fullName evidence="10">Polymerase nucleotidyl transferase domain-containing protein</fullName>
    </recommendedName>
</protein>
<keyword evidence="7" id="KW-0067">ATP-binding</keyword>
<dbReference type="Pfam" id="PF01909">
    <property type="entry name" value="NTP_transf_2"/>
    <property type="match status" value="1"/>
</dbReference>
<evidence type="ECO:0000256" key="2">
    <source>
        <dbReference type="ARBA" id="ARBA00022649"/>
    </source>
</evidence>
<comment type="similarity">
    <text evidence="9">Belongs to the MntA antitoxin family.</text>
</comment>
<evidence type="ECO:0000256" key="1">
    <source>
        <dbReference type="ARBA" id="ARBA00001946"/>
    </source>
</evidence>
<evidence type="ECO:0000313" key="11">
    <source>
        <dbReference type="EMBL" id="KHE91956.1"/>
    </source>
</evidence>
<dbReference type="GO" id="GO:0005524">
    <property type="term" value="F:ATP binding"/>
    <property type="evidence" value="ECO:0007669"/>
    <property type="project" value="UniProtKB-KW"/>
</dbReference>
<evidence type="ECO:0000256" key="8">
    <source>
        <dbReference type="ARBA" id="ARBA00022842"/>
    </source>
</evidence>
<evidence type="ECO:0000256" key="4">
    <source>
        <dbReference type="ARBA" id="ARBA00022695"/>
    </source>
</evidence>
<dbReference type="PANTHER" id="PTHR33571">
    <property type="entry name" value="SSL8005 PROTEIN"/>
    <property type="match status" value="1"/>
</dbReference>
<evidence type="ECO:0000256" key="7">
    <source>
        <dbReference type="ARBA" id="ARBA00022840"/>
    </source>
</evidence>
<proteinExistence type="inferred from homology"/>
<evidence type="ECO:0000256" key="5">
    <source>
        <dbReference type="ARBA" id="ARBA00022723"/>
    </source>
</evidence>
<keyword evidence="5" id="KW-0479">Metal-binding</keyword>
<accession>A0A0B0EIW8</accession>
<keyword evidence="8" id="KW-0460">Magnesium</keyword>
<feature type="domain" description="Polymerase nucleotidyl transferase" evidence="10">
    <location>
        <begin position="3"/>
        <end position="79"/>
    </location>
</feature>
<keyword evidence="6" id="KW-0547">Nucleotide-binding</keyword>
<dbReference type="SUPFAM" id="SSF81301">
    <property type="entry name" value="Nucleotidyltransferase"/>
    <property type="match status" value="1"/>
</dbReference>
<dbReference type="PATRIC" id="fig|237368.3.peg.2512"/>
<dbReference type="PANTHER" id="PTHR33571:SF12">
    <property type="entry name" value="BSL3053 PROTEIN"/>
    <property type="match status" value="1"/>
</dbReference>
<evidence type="ECO:0000256" key="3">
    <source>
        <dbReference type="ARBA" id="ARBA00022679"/>
    </source>
</evidence>